<protein>
    <submittedName>
        <fullName evidence="2">PAS domain-containing protein</fullName>
    </submittedName>
</protein>
<reference evidence="2 3" key="1">
    <citation type="journal article" date="2019" name="Nat. Med.">
        <title>A library of human gut bacterial isolates paired with longitudinal multiomics data enables mechanistic microbiome research.</title>
        <authorList>
            <person name="Poyet M."/>
            <person name="Groussin M."/>
            <person name="Gibbons S.M."/>
            <person name="Avila-Pacheco J."/>
            <person name="Jiang X."/>
            <person name="Kearney S.M."/>
            <person name="Perrotta A.R."/>
            <person name="Berdy B."/>
            <person name="Zhao S."/>
            <person name="Lieberman T.D."/>
            <person name="Swanson P.K."/>
            <person name="Smith M."/>
            <person name="Roesemann S."/>
            <person name="Alexander J.E."/>
            <person name="Rich S.A."/>
            <person name="Livny J."/>
            <person name="Vlamakis H."/>
            <person name="Clish C."/>
            <person name="Bullock K."/>
            <person name="Deik A."/>
            <person name="Scott J."/>
            <person name="Pierce K.A."/>
            <person name="Xavier R.J."/>
            <person name="Alm E.J."/>
        </authorList>
    </citation>
    <scope>NUCLEOTIDE SEQUENCE [LARGE SCALE GENOMIC DNA]</scope>
    <source>
        <strain evidence="2 3">BIOML-A31</strain>
    </source>
</reference>
<dbReference type="Gene3D" id="3.30.450.20">
    <property type="entry name" value="PAS domain"/>
    <property type="match status" value="1"/>
</dbReference>
<feature type="domain" description="PAS fold-3" evidence="1">
    <location>
        <begin position="29"/>
        <end position="104"/>
    </location>
</feature>
<evidence type="ECO:0000313" key="2">
    <source>
        <dbReference type="EMBL" id="KAA5461558.1"/>
    </source>
</evidence>
<dbReference type="InterPro" id="IPR013655">
    <property type="entry name" value="PAS_fold_3"/>
</dbReference>
<accession>A0A6L3KQG5</accession>
<gene>
    <name evidence="2" type="ORF">F2Y36_15730</name>
</gene>
<dbReference type="SUPFAM" id="SSF55785">
    <property type="entry name" value="PYP-like sensor domain (PAS domain)"/>
    <property type="match status" value="1"/>
</dbReference>
<dbReference type="KEGG" id="bcac:CGC64_08900"/>
<comment type="caution">
    <text evidence="2">The sequence shown here is derived from an EMBL/GenBank/DDBJ whole genome shotgun (WGS) entry which is preliminary data.</text>
</comment>
<evidence type="ECO:0000259" key="1">
    <source>
        <dbReference type="Pfam" id="PF08447"/>
    </source>
</evidence>
<organism evidence="2 3">
    <name type="scientific">Bacteroides caccae</name>
    <dbReference type="NCBI Taxonomy" id="47678"/>
    <lineage>
        <taxon>Bacteria</taxon>
        <taxon>Pseudomonadati</taxon>
        <taxon>Bacteroidota</taxon>
        <taxon>Bacteroidia</taxon>
        <taxon>Bacteroidales</taxon>
        <taxon>Bacteroidaceae</taxon>
        <taxon>Bacteroides</taxon>
    </lineage>
</organism>
<dbReference type="Pfam" id="PF08447">
    <property type="entry name" value="PAS_3"/>
    <property type="match status" value="1"/>
</dbReference>
<dbReference type="InterPro" id="IPR035965">
    <property type="entry name" value="PAS-like_dom_sf"/>
</dbReference>
<sequence>MQKILSVLAAHQIILWEYDILTGKCSFTDDYFRTLGLKEAGMVFKDINDFYRFAHPDDMDACQKSFAAMLTSESKTSQIRVRCIGEHKEVIWLEDHFLSYKGNDETHPDKLLAYTVNVTIPRKYMICLFTISMSIAPFEGNKVLVLIHDISDRICRSRELIETKRWQKTPIS</sequence>
<evidence type="ECO:0000313" key="3">
    <source>
        <dbReference type="Proteomes" id="UP000475905"/>
    </source>
</evidence>
<dbReference type="AlphaFoldDB" id="A0A6L3KQG5"/>
<proteinExistence type="predicted"/>
<dbReference type="Proteomes" id="UP000475905">
    <property type="component" value="Unassembled WGS sequence"/>
</dbReference>
<dbReference type="EMBL" id="VVYP01000021">
    <property type="protein sequence ID" value="KAA5461558.1"/>
    <property type="molecule type" value="Genomic_DNA"/>
</dbReference>
<name>A0A6L3KQG5_9BACE</name>